<name>A0A5M4F9U6_9ACTN</name>
<evidence type="ECO:0000259" key="3">
    <source>
        <dbReference type="Pfam" id="PF02770"/>
    </source>
</evidence>
<feature type="domain" description="Acyl-CoA dehydrogenase/oxidase N-terminal" evidence="4">
    <location>
        <begin position="24"/>
        <end position="93"/>
    </location>
</feature>
<evidence type="ECO:0000256" key="1">
    <source>
        <dbReference type="ARBA" id="ARBA00022630"/>
    </source>
</evidence>
<dbReference type="Proteomes" id="UP000380867">
    <property type="component" value="Unassembled WGS sequence"/>
</dbReference>
<reference evidence="6" key="1">
    <citation type="submission" date="2019-09" db="EMBL/GenBank/DDBJ databases">
        <authorList>
            <person name="Li J."/>
        </authorList>
    </citation>
    <scope>NUCLEOTIDE SEQUENCE [LARGE SCALE GENOMIC DNA]</scope>
    <source>
        <strain evidence="6">JCM 14732</strain>
    </source>
</reference>
<dbReference type="InterPro" id="IPR013107">
    <property type="entry name" value="Acyl-CoA_DH_C"/>
</dbReference>
<dbReference type="PANTHER" id="PTHR43831:SF1">
    <property type="entry name" value="ISOBUTYRYL-COA DEHYDROGENASE, MITOCHONDRIAL"/>
    <property type="match status" value="1"/>
</dbReference>
<dbReference type="InterPro" id="IPR036250">
    <property type="entry name" value="AcylCo_DH-like_C"/>
</dbReference>
<gene>
    <name evidence="6" type="ORF">ESP70_013255</name>
</gene>
<dbReference type="PIRSF" id="PIRSF016578">
    <property type="entry name" value="HsaA"/>
    <property type="match status" value="1"/>
</dbReference>
<dbReference type="CDD" id="cd00567">
    <property type="entry name" value="ACAD"/>
    <property type="match status" value="1"/>
</dbReference>
<evidence type="ECO:0000313" key="7">
    <source>
        <dbReference type="Proteomes" id="UP000380867"/>
    </source>
</evidence>
<proteinExistence type="predicted"/>
<evidence type="ECO:0000256" key="2">
    <source>
        <dbReference type="ARBA" id="ARBA00023002"/>
    </source>
</evidence>
<keyword evidence="7" id="KW-1185">Reference proteome</keyword>
<dbReference type="SUPFAM" id="SSF56645">
    <property type="entry name" value="Acyl-CoA dehydrogenase NM domain-like"/>
    <property type="match status" value="1"/>
</dbReference>
<dbReference type="OrthoDB" id="107064at2"/>
<organism evidence="6 7">
    <name type="scientific">Aeromicrobium ginsengisoli</name>
    <dbReference type="NCBI Taxonomy" id="363867"/>
    <lineage>
        <taxon>Bacteria</taxon>
        <taxon>Bacillati</taxon>
        <taxon>Actinomycetota</taxon>
        <taxon>Actinomycetes</taxon>
        <taxon>Propionibacteriales</taxon>
        <taxon>Nocardioidaceae</taxon>
        <taxon>Aeromicrobium</taxon>
    </lineage>
</organism>
<evidence type="ECO:0000259" key="4">
    <source>
        <dbReference type="Pfam" id="PF02771"/>
    </source>
</evidence>
<keyword evidence="1" id="KW-0285">Flavoprotein</keyword>
<feature type="domain" description="Acyl-CoA dehydrogenase C-terminal" evidence="5">
    <location>
        <begin position="257"/>
        <end position="374"/>
    </location>
</feature>
<dbReference type="InterPro" id="IPR009100">
    <property type="entry name" value="AcylCoA_DH/oxidase_NM_dom_sf"/>
</dbReference>
<protein>
    <submittedName>
        <fullName evidence="6">Acyl-CoA dehydrogenase</fullName>
    </submittedName>
</protein>
<dbReference type="Pfam" id="PF02771">
    <property type="entry name" value="Acyl-CoA_dh_N"/>
    <property type="match status" value="1"/>
</dbReference>
<dbReference type="PANTHER" id="PTHR43831">
    <property type="entry name" value="ISOBUTYRYL-COA DEHYDROGENASE"/>
    <property type="match status" value="1"/>
</dbReference>
<dbReference type="GO" id="GO:0016627">
    <property type="term" value="F:oxidoreductase activity, acting on the CH-CH group of donors"/>
    <property type="evidence" value="ECO:0007669"/>
    <property type="project" value="InterPro"/>
</dbReference>
<keyword evidence="2" id="KW-0560">Oxidoreductase</keyword>
<dbReference type="AlphaFoldDB" id="A0A5M4F9U6"/>
<dbReference type="InterPro" id="IPR013786">
    <property type="entry name" value="AcylCoA_DH/ox_N"/>
</dbReference>
<dbReference type="EMBL" id="SDPQ02000003">
    <property type="protein sequence ID" value="KAA1395138.1"/>
    <property type="molecule type" value="Genomic_DNA"/>
</dbReference>
<dbReference type="Pfam" id="PF02770">
    <property type="entry name" value="Acyl-CoA_dh_M"/>
    <property type="match status" value="1"/>
</dbReference>
<dbReference type="Gene3D" id="1.10.540.10">
    <property type="entry name" value="Acyl-CoA dehydrogenase/oxidase, N-terminal domain"/>
    <property type="match status" value="1"/>
</dbReference>
<evidence type="ECO:0000313" key="6">
    <source>
        <dbReference type="EMBL" id="KAA1395138.1"/>
    </source>
</evidence>
<feature type="domain" description="Acyl-CoA oxidase/dehydrogenase middle" evidence="3">
    <location>
        <begin position="130"/>
        <end position="226"/>
    </location>
</feature>
<accession>A0A5M4F9U6</accession>
<dbReference type="Pfam" id="PF08028">
    <property type="entry name" value="Acyl-CoA_dh_2"/>
    <property type="match status" value="1"/>
</dbReference>
<dbReference type="Gene3D" id="2.40.110.10">
    <property type="entry name" value="Butyryl-CoA Dehydrogenase, subunit A, domain 2"/>
    <property type="match status" value="1"/>
</dbReference>
<dbReference type="InterPro" id="IPR046373">
    <property type="entry name" value="Acyl-CoA_Oxase/DH_mid-dom_sf"/>
</dbReference>
<dbReference type="InterPro" id="IPR052547">
    <property type="entry name" value="Mito_Isobutyryl-CoADH"/>
</dbReference>
<sequence length="392" mass="41165">MTVTDAAVVLPVVDVSDARLARLTAELAEHAEDVDRAARFPWEGLQAVHDAGILTAGVSTELGGHGGLSAVDTVRVFRAIGKGDPSTALIAAMTYFAHRSFATLWPAELYARVLRESAQGPTPINAIRAEPELGAPARGGLPATTVRRTEDGWVLNGHKGFATGSEGLAYHLVWAVSEDEEPLIGHVVVPSTDADGVADPGIRIEKTWDHLGMRGTSTHDVIYTDVVVPTDHFVGVPVGSVANNAGLADGALLSVFALYVGVAEAAGDFFGEFARTRVPTALGRPIATTERIQSVAGEIEAHLTTAQEVLHSLAVRIDHGDTTAFARLGLAKVVASRSSIAAVETAVAALGNPALTRHHPLERHLRDVLCSRIHPPQDDTALIGAGRLALQA</sequence>
<dbReference type="InterPro" id="IPR037069">
    <property type="entry name" value="AcylCoA_DH/ox_N_sf"/>
</dbReference>
<dbReference type="GO" id="GO:0050660">
    <property type="term" value="F:flavin adenine dinucleotide binding"/>
    <property type="evidence" value="ECO:0007669"/>
    <property type="project" value="InterPro"/>
</dbReference>
<dbReference type="InterPro" id="IPR006091">
    <property type="entry name" value="Acyl-CoA_Oxase/DH_mid-dom"/>
</dbReference>
<dbReference type="RefSeq" id="WP_149689808.1">
    <property type="nucleotide sequence ID" value="NZ_SDPQ02000003.1"/>
</dbReference>
<comment type="caution">
    <text evidence="6">The sequence shown here is derived from an EMBL/GenBank/DDBJ whole genome shotgun (WGS) entry which is preliminary data.</text>
</comment>
<dbReference type="Gene3D" id="1.20.140.10">
    <property type="entry name" value="Butyryl-CoA Dehydrogenase, subunit A, domain 3"/>
    <property type="match status" value="1"/>
</dbReference>
<dbReference type="SUPFAM" id="SSF47203">
    <property type="entry name" value="Acyl-CoA dehydrogenase C-terminal domain-like"/>
    <property type="match status" value="1"/>
</dbReference>
<evidence type="ECO:0000259" key="5">
    <source>
        <dbReference type="Pfam" id="PF08028"/>
    </source>
</evidence>